<evidence type="ECO:0000256" key="1">
    <source>
        <dbReference type="ARBA" id="ARBA00004613"/>
    </source>
</evidence>
<proteinExistence type="predicted"/>
<evidence type="ECO:0000256" key="3">
    <source>
        <dbReference type="SAM" id="MobiDB-lite"/>
    </source>
</evidence>
<evidence type="ECO:0000256" key="2">
    <source>
        <dbReference type="ARBA" id="ARBA00022525"/>
    </source>
</evidence>
<keyword evidence="2" id="KW-0964">Secreted</keyword>
<dbReference type="PRINTS" id="PR00313">
    <property type="entry name" value="CABNDNGRPT"/>
</dbReference>
<feature type="compositionally biased region" description="Polar residues" evidence="3">
    <location>
        <begin position="80"/>
        <end position="89"/>
    </location>
</feature>
<feature type="chain" id="PRO_5026915179" description="Alkaline phosphatase" evidence="4">
    <location>
        <begin position="24"/>
        <end position="170"/>
    </location>
</feature>
<dbReference type="Pfam" id="PF00353">
    <property type="entry name" value="HemolysinCabind"/>
    <property type="match status" value="2"/>
</dbReference>
<organism evidence="5">
    <name type="scientific">uncultured Solirubrobacteraceae bacterium</name>
    <dbReference type="NCBI Taxonomy" id="1162706"/>
    <lineage>
        <taxon>Bacteria</taxon>
        <taxon>Bacillati</taxon>
        <taxon>Actinomycetota</taxon>
        <taxon>Thermoleophilia</taxon>
        <taxon>Solirubrobacterales</taxon>
        <taxon>Solirubrobacteraceae</taxon>
        <taxon>environmental samples</taxon>
    </lineage>
</organism>
<dbReference type="PANTHER" id="PTHR38340">
    <property type="entry name" value="S-LAYER PROTEIN"/>
    <property type="match status" value="1"/>
</dbReference>
<keyword evidence="4" id="KW-0732">Signal</keyword>
<dbReference type="EMBL" id="CADCVS010000486">
    <property type="protein sequence ID" value="CAA9530047.1"/>
    <property type="molecule type" value="Genomic_DNA"/>
</dbReference>
<gene>
    <name evidence="5" type="ORF">AVDCRST_MAG30-3692</name>
</gene>
<dbReference type="Gene3D" id="2.150.10.10">
    <property type="entry name" value="Serralysin-like metalloprotease, C-terminal"/>
    <property type="match status" value="2"/>
</dbReference>
<feature type="signal peptide" evidence="4">
    <location>
        <begin position="1"/>
        <end position="23"/>
    </location>
</feature>
<dbReference type="InterPro" id="IPR001343">
    <property type="entry name" value="Hemolysn_Ca-bd"/>
</dbReference>
<dbReference type="InterPro" id="IPR050557">
    <property type="entry name" value="RTX_toxin/Mannuronan_C5-epim"/>
</dbReference>
<feature type="region of interest" description="Disordered" evidence="3">
    <location>
        <begin position="43"/>
        <end position="62"/>
    </location>
</feature>
<dbReference type="PANTHER" id="PTHR38340:SF1">
    <property type="entry name" value="S-LAYER PROTEIN"/>
    <property type="match status" value="1"/>
</dbReference>
<evidence type="ECO:0000313" key="5">
    <source>
        <dbReference type="EMBL" id="CAA9530047.1"/>
    </source>
</evidence>
<evidence type="ECO:0000256" key="4">
    <source>
        <dbReference type="SAM" id="SignalP"/>
    </source>
</evidence>
<sequence>MPRIVVALTLLALLATASVASGAADKQHWPRIDGKFRIAKGSSPVTYKGSARSDELLGSHGSDTLSGRAGSDVLWGDHNPSGQPTSQRDTIYGGGGNDFIYGSHGRNRISGGQGNDAISAHYGRGTIDCGPGRDIYHVPRSLKRRYKIRNCERVDRRPESKRGGGLKPLR</sequence>
<dbReference type="AlphaFoldDB" id="A0A6J4TSV8"/>
<protein>
    <recommendedName>
        <fullName evidence="6">Alkaline phosphatase</fullName>
    </recommendedName>
</protein>
<dbReference type="GO" id="GO:0005509">
    <property type="term" value="F:calcium ion binding"/>
    <property type="evidence" value="ECO:0007669"/>
    <property type="project" value="InterPro"/>
</dbReference>
<dbReference type="SUPFAM" id="SSF51120">
    <property type="entry name" value="beta-Roll"/>
    <property type="match status" value="1"/>
</dbReference>
<evidence type="ECO:0008006" key="6">
    <source>
        <dbReference type="Google" id="ProtNLM"/>
    </source>
</evidence>
<dbReference type="GO" id="GO:0005576">
    <property type="term" value="C:extracellular region"/>
    <property type="evidence" value="ECO:0007669"/>
    <property type="project" value="UniProtKB-SubCell"/>
</dbReference>
<feature type="region of interest" description="Disordered" evidence="3">
    <location>
        <begin position="68"/>
        <end position="97"/>
    </location>
</feature>
<comment type="subcellular location">
    <subcellularLocation>
        <location evidence="1">Secreted</location>
    </subcellularLocation>
</comment>
<name>A0A6J4TSV8_9ACTN</name>
<accession>A0A6J4TSV8</accession>
<reference evidence="5" key="1">
    <citation type="submission" date="2020-02" db="EMBL/GenBank/DDBJ databases">
        <authorList>
            <person name="Meier V. D."/>
        </authorList>
    </citation>
    <scope>NUCLEOTIDE SEQUENCE</scope>
    <source>
        <strain evidence="5">AVDCRST_MAG30</strain>
    </source>
</reference>
<dbReference type="InterPro" id="IPR011049">
    <property type="entry name" value="Serralysin-like_metalloprot_C"/>
</dbReference>